<feature type="domain" description="PDZ" evidence="3">
    <location>
        <begin position="220"/>
        <end position="320"/>
    </location>
</feature>
<dbReference type="AlphaFoldDB" id="A0AAV2ZNC8"/>
<accession>A0AAV2ZNC8</accession>
<dbReference type="InterPro" id="IPR036871">
    <property type="entry name" value="PX_dom_sf"/>
</dbReference>
<organism evidence="4 5">
    <name type="scientific">Lagenidium giganteum</name>
    <dbReference type="NCBI Taxonomy" id="4803"/>
    <lineage>
        <taxon>Eukaryota</taxon>
        <taxon>Sar</taxon>
        <taxon>Stramenopiles</taxon>
        <taxon>Oomycota</taxon>
        <taxon>Peronosporomycetes</taxon>
        <taxon>Pythiales</taxon>
        <taxon>Pythiaceae</taxon>
    </lineage>
</organism>
<keyword evidence="5" id="KW-1185">Reference proteome</keyword>
<dbReference type="EMBL" id="DAKRPA010000001">
    <property type="protein sequence ID" value="DBA05343.1"/>
    <property type="molecule type" value="Genomic_DNA"/>
</dbReference>
<dbReference type="GO" id="GO:0035091">
    <property type="term" value="F:phosphatidylinositol binding"/>
    <property type="evidence" value="ECO:0007669"/>
    <property type="project" value="InterPro"/>
</dbReference>
<reference evidence="4" key="2">
    <citation type="journal article" date="2023" name="Microbiol Resour">
        <title>Decontamination and Annotation of the Draft Genome Sequence of the Oomycete Lagenidium giganteum ARSEF 373.</title>
        <authorList>
            <person name="Morgan W.R."/>
            <person name="Tartar A."/>
        </authorList>
    </citation>
    <scope>NUCLEOTIDE SEQUENCE</scope>
    <source>
        <strain evidence="4">ARSEF 373</strain>
    </source>
</reference>
<protein>
    <recommendedName>
        <fullName evidence="3">PDZ domain-containing protein</fullName>
    </recommendedName>
</protein>
<feature type="coiled-coil region" evidence="1">
    <location>
        <begin position="640"/>
        <end position="798"/>
    </location>
</feature>
<gene>
    <name evidence="4" type="ORF">N0F65_007505</name>
</gene>
<feature type="compositionally biased region" description="Basic and acidic residues" evidence="2">
    <location>
        <begin position="870"/>
        <end position="880"/>
    </location>
</feature>
<dbReference type="Proteomes" id="UP001146120">
    <property type="component" value="Unassembled WGS sequence"/>
</dbReference>
<keyword evidence="1" id="KW-0175">Coiled coil</keyword>
<evidence type="ECO:0000313" key="4">
    <source>
        <dbReference type="EMBL" id="DBA05343.1"/>
    </source>
</evidence>
<feature type="region of interest" description="Disordered" evidence="2">
    <location>
        <begin position="337"/>
        <end position="384"/>
    </location>
</feature>
<proteinExistence type="predicted"/>
<dbReference type="InterPro" id="IPR001478">
    <property type="entry name" value="PDZ"/>
</dbReference>
<comment type="caution">
    <text evidence="4">The sequence shown here is derived from an EMBL/GenBank/DDBJ whole genome shotgun (WGS) entry which is preliminary data.</text>
</comment>
<evidence type="ECO:0000256" key="1">
    <source>
        <dbReference type="SAM" id="Coils"/>
    </source>
</evidence>
<evidence type="ECO:0000259" key="3">
    <source>
        <dbReference type="PROSITE" id="PS50106"/>
    </source>
</evidence>
<dbReference type="SUPFAM" id="SSF64268">
    <property type="entry name" value="PX domain"/>
    <property type="match status" value="1"/>
</dbReference>
<evidence type="ECO:0000313" key="5">
    <source>
        <dbReference type="Proteomes" id="UP001146120"/>
    </source>
</evidence>
<feature type="region of interest" description="Disordered" evidence="2">
    <location>
        <begin position="832"/>
        <end position="885"/>
    </location>
</feature>
<dbReference type="PROSITE" id="PS50106">
    <property type="entry name" value="PDZ"/>
    <property type="match status" value="1"/>
</dbReference>
<reference evidence="4" key="1">
    <citation type="submission" date="2022-11" db="EMBL/GenBank/DDBJ databases">
        <authorList>
            <person name="Morgan W.R."/>
            <person name="Tartar A."/>
        </authorList>
    </citation>
    <scope>NUCLEOTIDE SEQUENCE</scope>
    <source>
        <strain evidence="4">ARSEF 373</strain>
    </source>
</reference>
<name>A0AAV2ZNC8_9STRA</name>
<sequence length="899" mass="101087">MAMAIVDTAQLDALGKALKLPHPYAHEANRCFTLIEDWQELATLVGSQPIQIKPLGYYRTPDGVHMCVYVLARAMKIASRAIYVFECSMGTNDVDRKTWKIYRRYRHFQKYVAHSSEVLSSMVVPKLSQAYMKIFHAQSCKDRLVELHGWLTGVVDNTQAFCRDHWALHQNNDELSHSMESQEAMPAIMLSAFLIAGANNPFHHYFRGMPPFAFAMEEVNVQLTKAPVYPSKLRSSLGTSTGLGLRLTASHEQAGKFLGATVSGFLRDTAELDKSLSMVNVGARLVRINGVDVSDEQFEKILSQLRDVGLPLRLRFIYNPHLQRRIPAKSIHFKEDAAGSPSSVRHRLASSGYTGGSRASSSSRDFSAPARPHSGDAESQKRSYSVDARKTMGIFGSVFSDLFGRKRFETTEILLNNQVEEIFSWDDVGGEFQDIISRGFFTFLSQAFLAQLRRKRQEMNGEVVLDPVVDEKAWKLLDQRKGQGIWSTASGPLGICLGACKLRDVEAAMLEISPLFFSSRLNGLGSEKRLTKGFVLISINNESTFGMTFPAVIKMLLNASRPTSVCFRWYKGQSTATDYSPFLETELMEQGGAGRITKTDPANTFECALDCISEAQADLCNSLHLALVENASIRNEIGSLHNSTREFRSKRDEIAAHENELQQTIAEKDAMIRKLQQQLQERADELEKAKTQLKAADDKLVESEREYHQMLETAHANASHRIAEHEERLIKESNKSIENAKILAERKMQRQLEIALNERQRKHEEYLQKLAEEHTEELDSLNQQVAVWRHQVEVLTEAEKRNYAAMINSGSFSYNDYQRSRFGFADSPFSNSSGSARTYGGGRQNSDRPFGQQSKDEDSWGRGGDSAGSLKEHTYTELSERSASPAPSFWDRFVSLVSS</sequence>
<evidence type="ECO:0000256" key="2">
    <source>
        <dbReference type="SAM" id="MobiDB-lite"/>
    </source>
</evidence>
<feature type="compositionally biased region" description="Low complexity" evidence="2">
    <location>
        <begin position="349"/>
        <end position="371"/>
    </location>
</feature>